<dbReference type="EMBL" id="PYDT01000004">
    <property type="protein sequence ID" value="THU63493.1"/>
    <property type="molecule type" value="Genomic_DNA"/>
</dbReference>
<reference evidence="1 2" key="1">
    <citation type="journal article" date="2019" name="Nat. Plants">
        <title>Genome sequencing of Musa balbisiana reveals subgenome evolution and function divergence in polyploid bananas.</title>
        <authorList>
            <person name="Yao X."/>
        </authorList>
    </citation>
    <scope>NUCLEOTIDE SEQUENCE [LARGE SCALE GENOMIC DNA]</scope>
    <source>
        <strain evidence="2">cv. DH-PKW</strain>
        <tissue evidence="1">Leaves</tissue>
    </source>
</reference>
<dbReference type="AlphaFoldDB" id="A0A4S8JML9"/>
<dbReference type="InterPro" id="IPR025322">
    <property type="entry name" value="PADRE_dom"/>
</dbReference>
<name>A0A4S8JML9_MUSBA</name>
<dbReference type="PANTHER" id="PTHR33052">
    <property type="entry name" value="DUF4228 DOMAIN PROTEIN-RELATED"/>
    <property type="match status" value="1"/>
</dbReference>
<dbReference type="Proteomes" id="UP000317650">
    <property type="component" value="Chromosome 1"/>
</dbReference>
<gene>
    <name evidence="1" type="ORF">C4D60_Mb01t16350</name>
</gene>
<evidence type="ECO:0008006" key="3">
    <source>
        <dbReference type="Google" id="ProtNLM"/>
    </source>
</evidence>
<dbReference type="STRING" id="52838.A0A4S8JML9"/>
<sequence length="205" mass="22332">MMGKGLFRTCFSPSSRGLVKLVFWGGAATFLPEKQPAGEVMFRFPDRIVCHADSFYIGLPIPVLSAAEELLPGRTYFVLPADRFRVDRTLTVASLASLSPVPTKVSLAGDGQRPFAYVKGGDGRTLIKVLPEFISMVICSGEGGRRRGGDGGALCSTPELKRHYAQLVGSRARRPWSPALEMISERKSRSLSSPVKMLGLERRSS</sequence>
<accession>A0A4S8JML9</accession>
<organism evidence="1 2">
    <name type="scientific">Musa balbisiana</name>
    <name type="common">Banana</name>
    <dbReference type="NCBI Taxonomy" id="52838"/>
    <lineage>
        <taxon>Eukaryota</taxon>
        <taxon>Viridiplantae</taxon>
        <taxon>Streptophyta</taxon>
        <taxon>Embryophyta</taxon>
        <taxon>Tracheophyta</taxon>
        <taxon>Spermatophyta</taxon>
        <taxon>Magnoliopsida</taxon>
        <taxon>Liliopsida</taxon>
        <taxon>Zingiberales</taxon>
        <taxon>Musaceae</taxon>
        <taxon>Musa</taxon>
    </lineage>
</organism>
<evidence type="ECO:0000313" key="2">
    <source>
        <dbReference type="Proteomes" id="UP000317650"/>
    </source>
</evidence>
<keyword evidence="2" id="KW-1185">Reference proteome</keyword>
<dbReference type="Pfam" id="PF14009">
    <property type="entry name" value="PADRE"/>
    <property type="match status" value="1"/>
</dbReference>
<comment type="caution">
    <text evidence="1">The sequence shown here is derived from an EMBL/GenBank/DDBJ whole genome shotgun (WGS) entry which is preliminary data.</text>
</comment>
<protein>
    <recommendedName>
        <fullName evidence="3">DUF4228 domain-containing protein</fullName>
    </recommendedName>
</protein>
<evidence type="ECO:0000313" key="1">
    <source>
        <dbReference type="EMBL" id="THU63493.1"/>
    </source>
</evidence>
<proteinExistence type="predicted"/>